<dbReference type="Proteomes" id="UP000863257">
    <property type="component" value="Unassembled WGS sequence"/>
</dbReference>
<dbReference type="RefSeq" id="WP_038963518.1">
    <property type="nucleotide sequence ID" value="NZ_CP150831.1"/>
</dbReference>
<comment type="caution">
    <text evidence="1">The sequence shown here is derived from an EMBL/GenBank/DDBJ whole genome shotgun (WGS) entry which is preliminary data.</text>
</comment>
<proteinExistence type="predicted"/>
<name>A0A854GYB4_VIBVL</name>
<reference evidence="1" key="2">
    <citation type="submission" date="2019-01" db="EMBL/GenBank/DDBJ databases">
        <authorList>
            <consortium name="NCBI Pathogen Detection Project"/>
        </authorList>
    </citation>
    <scope>NUCLEOTIDE SEQUENCE</scope>
    <source>
        <strain evidence="1">BCW_3452</strain>
    </source>
</reference>
<protein>
    <submittedName>
        <fullName evidence="1">Uncharacterized protein</fullName>
    </submittedName>
</protein>
<dbReference type="EMBL" id="DACRBY010000006">
    <property type="protein sequence ID" value="HAS8539446.1"/>
    <property type="molecule type" value="Genomic_DNA"/>
</dbReference>
<organism evidence="1">
    <name type="scientific">Vibrio vulnificus</name>
    <dbReference type="NCBI Taxonomy" id="672"/>
    <lineage>
        <taxon>Bacteria</taxon>
        <taxon>Pseudomonadati</taxon>
        <taxon>Pseudomonadota</taxon>
        <taxon>Gammaproteobacteria</taxon>
        <taxon>Vibrionales</taxon>
        <taxon>Vibrionaceae</taxon>
        <taxon>Vibrio</taxon>
    </lineage>
</organism>
<accession>A0A854GYB4</accession>
<reference evidence="1" key="1">
    <citation type="journal article" date="2018" name="Genome Biol.">
        <title>SKESA: strategic k-mer extension for scrupulous assemblies.</title>
        <authorList>
            <person name="Souvorov A."/>
            <person name="Agarwala R."/>
            <person name="Lipman D.J."/>
        </authorList>
    </citation>
    <scope>NUCLEOTIDE SEQUENCE</scope>
    <source>
        <strain evidence="1">BCW_3452</strain>
    </source>
</reference>
<gene>
    <name evidence="1" type="ORF">I7730_06565</name>
</gene>
<dbReference type="AlphaFoldDB" id="A0A854GYB4"/>
<evidence type="ECO:0000313" key="1">
    <source>
        <dbReference type="EMBL" id="HAS8539446.1"/>
    </source>
</evidence>
<sequence>METKQHTPTEKGLSILDSIKTKYFPDGYSSKPALSGQDYRFSRRGQVEFKRGHQLRITRLQAAGGVL</sequence>